<comment type="similarity">
    <text evidence="1">Belongs to the ATOS family.</text>
</comment>
<gene>
    <name evidence="4" type="ORF">CBOVIS_LOCUS10673</name>
</gene>
<dbReference type="Proteomes" id="UP000494206">
    <property type="component" value="Unassembled WGS sequence"/>
</dbReference>
<accession>A0A8S1F9M4</accession>
<feature type="region of interest" description="Disordered" evidence="2">
    <location>
        <begin position="1"/>
        <end position="44"/>
    </location>
</feature>
<evidence type="ECO:0000259" key="3">
    <source>
        <dbReference type="SMART" id="SM01177"/>
    </source>
</evidence>
<dbReference type="InterPro" id="IPR033473">
    <property type="entry name" value="Atos-like_C"/>
</dbReference>
<reference evidence="4 5" key="1">
    <citation type="submission" date="2020-04" db="EMBL/GenBank/DDBJ databases">
        <authorList>
            <person name="Laetsch R D."/>
            <person name="Stevens L."/>
            <person name="Kumar S."/>
            <person name="Blaxter L. M."/>
        </authorList>
    </citation>
    <scope>NUCLEOTIDE SEQUENCE [LARGE SCALE GENOMIC DNA]</scope>
</reference>
<proteinExistence type="inferred from homology"/>
<feature type="compositionally biased region" description="Basic and acidic residues" evidence="2">
    <location>
        <begin position="1"/>
        <end position="31"/>
    </location>
</feature>
<dbReference type="SMART" id="SM01177">
    <property type="entry name" value="DUF4210"/>
    <property type="match status" value="1"/>
</dbReference>
<dbReference type="Pfam" id="PF13889">
    <property type="entry name" value="Chromosome_seg"/>
    <property type="match status" value="1"/>
</dbReference>
<organism evidence="4 5">
    <name type="scientific">Caenorhabditis bovis</name>
    <dbReference type="NCBI Taxonomy" id="2654633"/>
    <lineage>
        <taxon>Eukaryota</taxon>
        <taxon>Metazoa</taxon>
        <taxon>Ecdysozoa</taxon>
        <taxon>Nematoda</taxon>
        <taxon>Chromadorea</taxon>
        <taxon>Rhabditida</taxon>
        <taxon>Rhabditina</taxon>
        <taxon>Rhabditomorpha</taxon>
        <taxon>Rhabditoidea</taxon>
        <taxon>Rhabditidae</taxon>
        <taxon>Peloderinae</taxon>
        <taxon>Caenorhabditis</taxon>
    </lineage>
</organism>
<protein>
    <recommendedName>
        <fullName evidence="3">Atos-like conserved domain-containing protein</fullName>
    </recommendedName>
</protein>
<feature type="compositionally biased region" description="Polar residues" evidence="2">
    <location>
        <begin position="73"/>
        <end position="85"/>
    </location>
</feature>
<name>A0A8S1F9M4_9PELO</name>
<evidence type="ECO:0000256" key="1">
    <source>
        <dbReference type="ARBA" id="ARBA00034497"/>
    </source>
</evidence>
<evidence type="ECO:0000313" key="4">
    <source>
        <dbReference type="EMBL" id="CAB3408957.1"/>
    </source>
</evidence>
<feature type="domain" description="Atos-like conserved" evidence="3">
    <location>
        <begin position="105"/>
        <end position="170"/>
    </location>
</feature>
<evidence type="ECO:0000313" key="5">
    <source>
        <dbReference type="Proteomes" id="UP000494206"/>
    </source>
</evidence>
<dbReference type="PANTHER" id="PTHR13199:SF11">
    <property type="entry name" value="PROTEIN ATOSSA"/>
    <property type="match status" value="1"/>
</dbReference>
<evidence type="ECO:0000256" key="2">
    <source>
        <dbReference type="SAM" id="MobiDB-lite"/>
    </source>
</evidence>
<dbReference type="InterPro" id="IPR051506">
    <property type="entry name" value="ATOS_Transcription_Regulators"/>
</dbReference>
<keyword evidence="5" id="KW-1185">Reference proteome</keyword>
<dbReference type="InterPro" id="IPR025261">
    <property type="entry name" value="Atos-like_cons_dom"/>
</dbReference>
<dbReference type="EMBL" id="CADEPM010000007">
    <property type="protein sequence ID" value="CAB3408957.1"/>
    <property type="molecule type" value="Genomic_DNA"/>
</dbReference>
<dbReference type="AlphaFoldDB" id="A0A8S1F9M4"/>
<sequence length="302" mass="34190">MVSDEKDGQLKRKTNEDETRGSNPKRAREMEPGPSTLLQRLSCGDLDGVDGIDESHARLRNRTHSEFAPTRVSLDSTTPPTTKSALPTRLRRRNLSTSEVVNRSLLGNFTESALNGRLDPVTVLDGFSLQMVASSPTYTGPHQTLPITVYFFDLNTTGDAFFSSAPVPYLGRCELGHEYRIPRRGQIQCVLFNPQRTVVKMFLTPYDVEDMPPNAKTFIRHVWHWHVANQIGAPKHLQYLIHYRLASDRRNRVYLHTDIRILFAQDSARDALLLPIDGDGTPGYCIRDRVEMPTNPKYSQAK</sequence>
<comment type="caution">
    <text evidence="4">The sequence shown here is derived from an EMBL/GenBank/DDBJ whole genome shotgun (WGS) entry which is preliminary data.</text>
</comment>
<dbReference type="OrthoDB" id="8625101at2759"/>
<feature type="region of interest" description="Disordered" evidence="2">
    <location>
        <begin position="58"/>
        <end position="86"/>
    </location>
</feature>
<dbReference type="PANTHER" id="PTHR13199">
    <property type="entry name" value="GH03947P"/>
    <property type="match status" value="1"/>
</dbReference>